<evidence type="ECO:0000256" key="3">
    <source>
        <dbReference type="ARBA" id="ARBA00023132"/>
    </source>
</evidence>
<dbReference type="EMBL" id="CAUEEQ010009151">
    <property type="protein sequence ID" value="CAJ0933242.1"/>
    <property type="molecule type" value="Genomic_DNA"/>
</dbReference>
<keyword evidence="7" id="KW-1185">Reference proteome</keyword>
<dbReference type="PANTHER" id="PTHR10350:SF6">
    <property type="entry name" value="NUCLEAR PORE COMPLEX PROTEIN NUP155"/>
    <property type="match status" value="1"/>
</dbReference>
<keyword evidence="3" id="KW-0509">mRNA transport</keyword>
<evidence type="ECO:0000259" key="5">
    <source>
        <dbReference type="Pfam" id="PF03177"/>
    </source>
</evidence>
<evidence type="ECO:0000313" key="6">
    <source>
        <dbReference type="EMBL" id="CAJ0933242.1"/>
    </source>
</evidence>
<dbReference type="PANTHER" id="PTHR10350">
    <property type="entry name" value="NUCLEAR PORE COMPLEX PROTEIN NUP155"/>
    <property type="match status" value="1"/>
</dbReference>
<comment type="caution">
    <text evidence="6">The sequence shown here is derived from an EMBL/GenBank/DDBJ whole genome shotgun (WGS) entry which is preliminary data.</text>
</comment>
<proteinExistence type="predicted"/>
<evidence type="ECO:0000256" key="1">
    <source>
        <dbReference type="ARBA" id="ARBA00004567"/>
    </source>
</evidence>
<name>A0ABN9L8V6_9NEOB</name>
<comment type="subcellular location">
    <subcellularLocation>
        <location evidence="1">Nucleus</location>
        <location evidence="1">Nuclear pore complex</location>
    </subcellularLocation>
</comment>
<feature type="non-terminal residue" evidence="6">
    <location>
        <position position="1"/>
    </location>
</feature>
<gene>
    <name evidence="6" type="ORF">RIMI_LOCUS5385939</name>
</gene>
<evidence type="ECO:0000256" key="2">
    <source>
        <dbReference type="ARBA" id="ARBA00022448"/>
    </source>
</evidence>
<reference evidence="6" key="1">
    <citation type="submission" date="2023-07" db="EMBL/GenBank/DDBJ databases">
        <authorList>
            <person name="Stuckert A."/>
        </authorList>
    </citation>
    <scope>NUCLEOTIDE SEQUENCE</scope>
</reference>
<keyword evidence="4" id="KW-0539">Nucleus</keyword>
<dbReference type="Proteomes" id="UP001176940">
    <property type="component" value="Unassembled WGS sequence"/>
</dbReference>
<feature type="domain" description="Nucleoporin Nup133/Nup155-like C-terminal" evidence="5">
    <location>
        <begin position="2"/>
        <end position="119"/>
    </location>
</feature>
<evidence type="ECO:0000313" key="7">
    <source>
        <dbReference type="Proteomes" id="UP001176940"/>
    </source>
</evidence>
<organism evidence="6 7">
    <name type="scientific">Ranitomeya imitator</name>
    <name type="common">mimic poison frog</name>
    <dbReference type="NCBI Taxonomy" id="111125"/>
    <lineage>
        <taxon>Eukaryota</taxon>
        <taxon>Metazoa</taxon>
        <taxon>Chordata</taxon>
        <taxon>Craniata</taxon>
        <taxon>Vertebrata</taxon>
        <taxon>Euteleostomi</taxon>
        <taxon>Amphibia</taxon>
        <taxon>Batrachia</taxon>
        <taxon>Anura</taxon>
        <taxon>Neobatrachia</taxon>
        <taxon>Hyloidea</taxon>
        <taxon>Dendrobatidae</taxon>
        <taxon>Dendrobatinae</taxon>
        <taxon>Ranitomeya</taxon>
    </lineage>
</organism>
<keyword evidence="3" id="KW-0653">Protein transport</keyword>
<accession>A0ABN9L8V6</accession>
<keyword evidence="3" id="KW-0811">Translocation</keyword>
<sequence>TEISLKQRIEYLSIAILSAKSSTGISTLSDGEFLHELEEKMEVARIQLQIQGTLIRRYSNQLTTQNAVALLDSQLMDFTKLYGDFADPFKLSECKLAIIHCAGHCDPILVQSLWEEIIE</sequence>
<evidence type="ECO:0000256" key="4">
    <source>
        <dbReference type="ARBA" id="ARBA00023242"/>
    </source>
</evidence>
<dbReference type="Pfam" id="PF03177">
    <property type="entry name" value="Nucleoporin_C"/>
    <property type="match status" value="1"/>
</dbReference>
<keyword evidence="3" id="KW-0906">Nuclear pore complex</keyword>
<dbReference type="InterPro" id="IPR004870">
    <property type="entry name" value="Nucleoporin_Nup155"/>
</dbReference>
<dbReference type="InterPro" id="IPR007187">
    <property type="entry name" value="Nucleoporin_Nup133/Nup155_C"/>
</dbReference>
<feature type="non-terminal residue" evidence="6">
    <location>
        <position position="119"/>
    </location>
</feature>
<protein>
    <recommendedName>
        <fullName evidence="5">Nucleoporin Nup133/Nup155-like C-terminal domain-containing protein</fullName>
    </recommendedName>
</protein>
<dbReference type="Gene3D" id="1.20.120.1050">
    <property type="match status" value="1"/>
</dbReference>
<keyword evidence="2" id="KW-0813">Transport</keyword>